<dbReference type="Proteomes" id="UP000779900">
    <property type="component" value="Unassembled WGS sequence"/>
</dbReference>
<dbReference type="AlphaFoldDB" id="A0A937XGA0"/>
<name>A0A937XGA0_UNCW3</name>
<proteinExistence type="predicted"/>
<comment type="caution">
    <text evidence="1">The sequence shown here is derived from an EMBL/GenBank/DDBJ whole genome shotgun (WGS) entry which is preliminary data.</text>
</comment>
<evidence type="ECO:0000313" key="2">
    <source>
        <dbReference type="Proteomes" id="UP000779900"/>
    </source>
</evidence>
<evidence type="ECO:0000313" key="1">
    <source>
        <dbReference type="EMBL" id="MBM3330879.1"/>
    </source>
</evidence>
<gene>
    <name evidence="1" type="ORF">FJY68_03385</name>
</gene>
<organism evidence="1 2">
    <name type="scientific">candidate division WOR-3 bacterium</name>
    <dbReference type="NCBI Taxonomy" id="2052148"/>
    <lineage>
        <taxon>Bacteria</taxon>
        <taxon>Bacteria division WOR-3</taxon>
    </lineage>
</organism>
<dbReference type="EMBL" id="VGIR01000013">
    <property type="protein sequence ID" value="MBM3330879.1"/>
    <property type="molecule type" value="Genomic_DNA"/>
</dbReference>
<sequence>MVEIRIEGDKAVFEVQGWDKLWSLRSRLDIPLTNIKSATFDPAPAMGWFKNLKLVGTGIPNFFLAGTFIQNGNLVFWDVRRPERTVAIELAHEWLAKLIIEVADPKAAVELIDGAVHNSRT</sequence>
<accession>A0A937XGA0</accession>
<reference evidence="1" key="1">
    <citation type="submission" date="2019-03" db="EMBL/GenBank/DDBJ databases">
        <title>Lake Tanganyika Metagenome-Assembled Genomes (MAGs).</title>
        <authorList>
            <person name="Tran P."/>
        </authorList>
    </citation>
    <scope>NUCLEOTIDE SEQUENCE</scope>
    <source>
        <strain evidence="1">K_DeepCast_150m_m2_040</strain>
    </source>
</reference>
<protein>
    <submittedName>
        <fullName evidence="1">Uncharacterized protein</fullName>
    </submittedName>
</protein>